<keyword evidence="2" id="KW-1185">Reference proteome</keyword>
<reference evidence="1 2" key="1">
    <citation type="journal article" date="2013" name="Genome Announc.">
        <title>Complete genome sequence of Simiduia agarivorans SA1(T), a marine bacterium able to degrade a variety of polysaccharides.</title>
        <authorList>
            <person name="Lin S.Y."/>
            <person name="Shieh W.Y."/>
            <person name="Chen J.S."/>
            <person name="Tang S.L."/>
        </authorList>
    </citation>
    <scope>NUCLEOTIDE SEQUENCE [LARGE SCALE GENOMIC DNA]</scope>
    <source>
        <strain evidence="2">DSM 21679 / JCM 13881 / BCRC 17597 / SA1</strain>
    </source>
</reference>
<evidence type="ECO:0000313" key="1">
    <source>
        <dbReference type="EMBL" id="AFV00479.1"/>
    </source>
</evidence>
<dbReference type="EMBL" id="CP003746">
    <property type="protein sequence ID" value="AFV00479.1"/>
    <property type="molecule type" value="Genomic_DNA"/>
</dbReference>
<dbReference type="Proteomes" id="UP000000466">
    <property type="component" value="Chromosome"/>
</dbReference>
<gene>
    <name evidence="1" type="ordered locus">M5M_16740</name>
</gene>
<dbReference type="eggNOG" id="COG4520">
    <property type="taxonomic scope" value="Bacteria"/>
</dbReference>
<dbReference type="KEGG" id="saga:M5M_16740"/>
<protein>
    <recommendedName>
        <fullName evidence="3">Anti-sigma factor</fullName>
    </recommendedName>
</protein>
<dbReference type="RefSeq" id="WP_015048631.1">
    <property type="nucleotide sequence ID" value="NC_018868.3"/>
</dbReference>
<organism evidence="1 2">
    <name type="scientific">Simiduia agarivorans (strain DSM 21679 / JCM 13881 / BCRC 17597 / SA1)</name>
    <dbReference type="NCBI Taxonomy" id="1117647"/>
    <lineage>
        <taxon>Bacteria</taxon>
        <taxon>Pseudomonadati</taxon>
        <taxon>Pseudomonadota</taxon>
        <taxon>Gammaproteobacteria</taxon>
        <taxon>Cellvibrionales</taxon>
        <taxon>Cellvibrionaceae</taxon>
        <taxon>Simiduia</taxon>
    </lineage>
</organism>
<evidence type="ECO:0000313" key="2">
    <source>
        <dbReference type="Proteomes" id="UP000000466"/>
    </source>
</evidence>
<accession>K4KQS6</accession>
<name>K4KQS6_SIMAS</name>
<dbReference type="AlphaFoldDB" id="K4KQS6"/>
<dbReference type="OrthoDB" id="5588054at2"/>
<proteinExistence type="predicted"/>
<evidence type="ECO:0008006" key="3">
    <source>
        <dbReference type="Google" id="ProtNLM"/>
    </source>
</evidence>
<dbReference type="HOGENOM" id="CLU_092800_1_0_6"/>
<dbReference type="STRING" id="1117647.M5M_16740"/>
<sequence length="249" mass="26854">MNITDETLSAFLDAELSEAEMEAVRARIAEDEQLALRLAELATVDSLVRDTYSAIDQQPMPAAIDRLLAQSPASQPAASDDSAPAIKPVARPFSFPRWAPQWAMAASIAFVAGFGLNQWLSGAAPAAEWRSVAQALDTTPSGAQQAIAGHTLTPRVSFQNAESQVCRQYQLQSARQQVQAIACKIDGQWREVAALRQRITADQGHYQSASGASAINAMVDQMAVGNFFSATQEAHAIETQWARLPDSNQ</sequence>